<accession>A0A6H5IEU8</accession>
<feature type="region of interest" description="Disordered" evidence="1">
    <location>
        <begin position="1"/>
        <end position="36"/>
    </location>
</feature>
<dbReference type="AlphaFoldDB" id="A0A6H5IEU8"/>
<proteinExistence type="predicted"/>
<evidence type="ECO:0000313" key="3">
    <source>
        <dbReference type="EMBL" id="CAB0033970.1"/>
    </source>
</evidence>
<feature type="region of interest" description="Disordered" evidence="1">
    <location>
        <begin position="100"/>
        <end position="142"/>
    </location>
</feature>
<keyword evidence="2" id="KW-1133">Transmembrane helix</keyword>
<keyword evidence="4" id="KW-1185">Reference proteome</keyword>
<evidence type="ECO:0000256" key="1">
    <source>
        <dbReference type="SAM" id="MobiDB-lite"/>
    </source>
</evidence>
<gene>
    <name evidence="3" type="ORF">TBRA_LOCUS5868</name>
</gene>
<keyword evidence="2" id="KW-0472">Membrane</keyword>
<sequence>MCTVPIVASSRERETSEQLRRGRGRAAEDDTATPREESTLNVYGSLPRTCNLSIFHTATSVYLLIFTYTAEFESSKKNNVAVSVSVSGDDVGAVSGSVRRDGARWAGDHSRTGVGSGDGGGSGMGSADGDWASVGSGEGGTVGMGSGQMDAVSVGSADDHAVVSVSGQDVSVVSRSDGDESVVSVISEHYAAVSVVSVVQDGVVGESVHAVHERVSIVVAYMRDDEGEKKQAKRTNVNYSLWKTSFVLYFIYYIVLYKLAESHEKMYFYIHNDNVSYIEESRISIESI</sequence>
<feature type="transmembrane region" description="Helical" evidence="2">
    <location>
        <begin position="239"/>
        <end position="260"/>
    </location>
</feature>
<feature type="compositionally biased region" description="Basic and acidic residues" evidence="1">
    <location>
        <begin position="100"/>
        <end position="111"/>
    </location>
</feature>
<organism evidence="3 4">
    <name type="scientific">Trichogramma brassicae</name>
    <dbReference type="NCBI Taxonomy" id="86971"/>
    <lineage>
        <taxon>Eukaryota</taxon>
        <taxon>Metazoa</taxon>
        <taxon>Ecdysozoa</taxon>
        <taxon>Arthropoda</taxon>
        <taxon>Hexapoda</taxon>
        <taxon>Insecta</taxon>
        <taxon>Pterygota</taxon>
        <taxon>Neoptera</taxon>
        <taxon>Endopterygota</taxon>
        <taxon>Hymenoptera</taxon>
        <taxon>Apocrita</taxon>
        <taxon>Proctotrupomorpha</taxon>
        <taxon>Chalcidoidea</taxon>
        <taxon>Trichogrammatidae</taxon>
        <taxon>Trichogramma</taxon>
    </lineage>
</organism>
<name>A0A6H5IEU8_9HYME</name>
<dbReference type="Proteomes" id="UP000479190">
    <property type="component" value="Unassembled WGS sequence"/>
</dbReference>
<reference evidence="3 4" key="1">
    <citation type="submission" date="2020-02" db="EMBL/GenBank/DDBJ databases">
        <authorList>
            <person name="Ferguson B K."/>
        </authorList>
    </citation>
    <scope>NUCLEOTIDE SEQUENCE [LARGE SCALE GENOMIC DNA]</scope>
</reference>
<feature type="compositionally biased region" description="Gly residues" evidence="1">
    <location>
        <begin position="114"/>
        <end position="126"/>
    </location>
</feature>
<evidence type="ECO:0000313" key="4">
    <source>
        <dbReference type="Proteomes" id="UP000479190"/>
    </source>
</evidence>
<dbReference type="EMBL" id="CADCXV010000729">
    <property type="protein sequence ID" value="CAB0033970.1"/>
    <property type="molecule type" value="Genomic_DNA"/>
</dbReference>
<keyword evidence="2" id="KW-0812">Transmembrane</keyword>
<evidence type="ECO:0000256" key="2">
    <source>
        <dbReference type="SAM" id="Phobius"/>
    </source>
</evidence>
<feature type="compositionally biased region" description="Basic and acidic residues" evidence="1">
    <location>
        <begin position="10"/>
        <end position="36"/>
    </location>
</feature>
<protein>
    <submittedName>
        <fullName evidence="3">Uncharacterized protein</fullName>
    </submittedName>
</protein>